<evidence type="ECO:0000313" key="3">
    <source>
        <dbReference type="Proteomes" id="UP000006620"/>
    </source>
</evidence>
<feature type="region of interest" description="Disordered" evidence="1">
    <location>
        <begin position="254"/>
        <end position="299"/>
    </location>
</feature>
<proteinExistence type="predicted"/>
<dbReference type="InterPro" id="IPR024787">
    <property type="entry name" value="EcsC"/>
</dbReference>
<accession>F8F747</accession>
<dbReference type="HOGENOM" id="CLU_080978_0_0_9"/>
<evidence type="ECO:0008006" key="4">
    <source>
        <dbReference type="Google" id="ProtNLM"/>
    </source>
</evidence>
<dbReference type="PANTHER" id="PTHR41260:SF1">
    <property type="entry name" value="PROTEIN ECSC"/>
    <property type="match status" value="1"/>
</dbReference>
<reference evidence="3" key="1">
    <citation type="submission" date="2011-06" db="EMBL/GenBank/DDBJ databases">
        <title>Complete genome sequence of Paenibacillus mucilaginosus KNP414.</title>
        <authorList>
            <person name="Wang J."/>
            <person name="Hu S."/>
            <person name="Hu X."/>
            <person name="Zhang B."/>
            <person name="Dong D."/>
            <person name="Zhang S."/>
            <person name="Zhao K."/>
            <person name="Wu D."/>
        </authorList>
    </citation>
    <scope>NUCLEOTIDE SEQUENCE [LARGE SCALE GENOMIC DNA]</scope>
    <source>
        <strain evidence="3">KNP414</strain>
    </source>
</reference>
<evidence type="ECO:0000256" key="1">
    <source>
        <dbReference type="SAM" id="MobiDB-lite"/>
    </source>
</evidence>
<reference evidence="2 3" key="2">
    <citation type="journal article" date="2013" name="Genome Announc.">
        <title>Genome Sequence of Growth-Improving Paenibacillus mucilaginosus Strain KNP414.</title>
        <authorList>
            <person name="Lu J.J."/>
            <person name="Wang J.F."/>
            <person name="Hu X.F."/>
        </authorList>
    </citation>
    <scope>NUCLEOTIDE SEQUENCE [LARGE SCALE GENOMIC DNA]</scope>
    <source>
        <strain evidence="2 3">KNP414</strain>
    </source>
</reference>
<dbReference type="AlphaFoldDB" id="F8F747"/>
<protein>
    <recommendedName>
        <fullName evidence="4">EcsC</fullName>
    </recommendedName>
</protein>
<feature type="compositionally biased region" description="Basic and acidic residues" evidence="1">
    <location>
        <begin position="287"/>
        <end position="299"/>
    </location>
</feature>
<dbReference type="Proteomes" id="UP000006620">
    <property type="component" value="Chromosome"/>
</dbReference>
<organism evidence="2 3">
    <name type="scientific">Paenibacillus mucilaginosus (strain KNP414)</name>
    <dbReference type="NCBI Taxonomy" id="1036673"/>
    <lineage>
        <taxon>Bacteria</taxon>
        <taxon>Bacillati</taxon>
        <taxon>Bacillota</taxon>
        <taxon>Bacilli</taxon>
        <taxon>Bacillales</taxon>
        <taxon>Paenibacillaceae</taxon>
        <taxon>Paenibacillus</taxon>
    </lineage>
</organism>
<dbReference type="Pfam" id="PF12787">
    <property type="entry name" value="EcsC"/>
    <property type="match status" value="1"/>
</dbReference>
<name>F8F747_PAEMK</name>
<dbReference type="KEGG" id="pms:KNP414_06551"/>
<dbReference type="RefSeq" id="WP_013920216.1">
    <property type="nucleotide sequence ID" value="NC_015690.1"/>
</dbReference>
<sequence length="299" mass="33750">MNEELSVYEQQVQRKLEHWRAGLLKPPGMIERTSKAVQSRINQAIPEKVHAAITSAVKGIVQTALFSMDYIPKSEPSAGVSLALRDKEAEDKLAFYKKLAAAEGAGAGAGGFLLGMADFPILIGIKMKFLFELAHVYGYSTYDYRERLFILHIFQLAFSGQTARPPLYEAIAAWPQTMRTLPMASSYAEHIDWRKFQQEYRDTIDFRKMLQLVPGIGMVVGAWANYGLLEELGETGMNCYRLRWLAEARDRGPLPRSGEWLGSKEDGEPRFTTPPLPQDASPSRHNLMKEGDSYEDRQK</sequence>
<dbReference type="EMBL" id="CP002869">
    <property type="protein sequence ID" value="AEI45072.1"/>
    <property type="molecule type" value="Genomic_DNA"/>
</dbReference>
<dbReference type="PATRIC" id="fig|1036673.3.peg.6107"/>
<dbReference type="PANTHER" id="PTHR41260">
    <property type="entry name" value="PROTEIN ECSC"/>
    <property type="match status" value="1"/>
</dbReference>
<evidence type="ECO:0000313" key="2">
    <source>
        <dbReference type="EMBL" id="AEI45072.1"/>
    </source>
</evidence>
<gene>
    <name evidence="2" type="ordered locus">KNP414_06551</name>
</gene>